<reference evidence="2" key="1">
    <citation type="submission" date="2022-08" db="EMBL/GenBank/DDBJ databases">
        <authorList>
            <person name="Gutierrez-Valencia J."/>
        </authorList>
    </citation>
    <scope>NUCLEOTIDE SEQUENCE</scope>
</reference>
<name>A0AAV0JCA6_9ROSI</name>
<gene>
    <name evidence="2" type="ORF">LITE_LOCUS13595</name>
</gene>
<evidence type="ECO:0000313" key="2">
    <source>
        <dbReference type="EMBL" id="CAI0407510.1"/>
    </source>
</evidence>
<protein>
    <submittedName>
        <fullName evidence="2">Uncharacterized protein</fullName>
    </submittedName>
</protein>
<evidence type="ECO:0000313" key="3">
    <source>
        <dbReference type="Proteomes" id="UP001154282"/>
    </source>
</evidence>
<dbReference type="EMBL" id="CAMGYJ010000004">
    <property type="protein sequence ID" value="CAI0407510.1"/>
    <property type="molecule type" value="Genomic_DNA"/>
</dbReference>
<feature type="region of interest" description="Disordered" evidence="1">
    <location>
        <begin position="1"/>
        <end position="35"/>
    </location>
</feature>
<accession>A0AAV0JCA6</accession>
<comment type="caution">
    <text evidence="2">The sequence shown here is derived from an EMBL/GenBank/DDBJ whole genome shotgun (WGS) entry which is preliminary data.</text>
</comment>
<keyword evidence="3" id="KW-1185">Reference proteome</keyword>
<proteinExistence type="predicted"/>
<dbReference type="AlphaFoldDB" id="A0AAV0JCA6"/>
<sequence>MKLGGLNSEHSEIPRPAAASSNVTRHDQHSLTCFV</sequence>
<dbReference type="Proteomes" id="UP001154282">
    <property type="component" value="Unassembled WGS sequence"/>
</dbReference>
<organism evidence="2 3">
    <name type="scientific">Linum tenue</name>
    <dbReference type="NCBI Taxonomy" id="586396"/>
    <lineage>
        <taxon>Eukaryota</taxon>
        <taxon>Viridiplantae</taxon>
        <taxon>Streptophyta</taxon>
        <taxon>Embryophyta</taxon>
        <taxon>Tracheophyta</taxon>
        <taxon>Spermatophyta</taxon>
        <taxon>Magnoliopsida</taxon>
        <taxon>eudicotyledons</taxon>
        <taxon>Gunneridae</taxon>
        <taxon>Pentapetalae</taxon>
        <taxon>rosids</taxon>
        <taxon>fabids</taxon>
        <taxon>Malpighiales</taxon>
        <taxon>Linaceae</taxon>
        <taxon>Linum</taxon>
    </lineage>
</organism>
<evidence type="ECO:0000256" key="1">
    <source>
        <dbReference type="SAM" id="MobiDB-lite"/>
    </source>
</evidence>